<dbReference type="AlphaFoldDB" id="A0A386RC70"/>
<dbReference type="Pfam" id="PF11148">
    <property type="entry name" value="DUF2922"/>
    <property type="match status" value="1"/>
</dbReference>
<dbReference type="Proteomes" id="UP000267794">
    <property type="component" value="Chromosome"/>
</dbReference>
<reference evidence="1 2" key="1">
    <citation type="submission" date="2016-10" db="EMBL/GenBank/DDBJ databases">
        <title>Complete genomic sequencing of Lactobacillus helveticus LH99 and comparative genome analysis.</title>
        <authorList>
            <person name="Li N."/>
            <person name="You C."/>
            <person name="Liu Z."/>
        </authorList>
    </citation>
    <scope>NUCLEOTIDE SEQUENCE [LARGE SCALE GENOMIC DNA]</scope>
    <source>
        <strain evidence="1 2">LH99</strain>
    </source>
</reference>
<proteinExistence type="predicted"/>
<name>A0A386RC70_LACHE</name>
<evidence type="ECO:0000313" key="2">
    <source>
        <dbReference type="Proteomes" id="UP000267794"/>
    </source>
</evidence>
<evidence type="ECO:0000313" key="1">
    <source>
        <dbReference type="EMBL" id="AYE60734.1"/>
    </source>
</evidence>
<gene>
    <name evidence="1" type="ORF">BC335_0189</name>
</gene>
<dbReference type="InterPro" id="IPR021321">
    <property type="entry name" value="DUF2922"/>
</dbReference>
<sequence length="75" mass="8517">MAKRRRIVLRWDAVDKLTEEQVRQAMNTIASANVFEKDVVAYYETPQSASYVERTVSDIFNDSANSESASADKQD</sequence>
<dbReference type="EMBL" id="CP017982">
    <property type="protein sequence ID" value="AYE60734.1"/>
    <property type="molecule type" value="Genomic_DNA"/>
</dbReference>
<organism evidence="1 2">
    <name type="scientific">Lactobacillus helveticus</name>
    <name type="common">Lactobacillus suntoryeus</name>
    <dbReference type="NCBI Taxonomy" id="1587"/>
    <lineage>
        <taxon>Bacteria</taxon>
        <taxon>Bacillati</taxon>
        <taxon>Bacillota</taxon>
        <taxon>Bacilli</taxon>
        <taxon>Lactobacillales</taxon>
        <taxon>Lactobacillaceae</taxon>
        <taxon>Lactobacillus</taxon>
    </lineage>
</organism>
<protein>
    <submittedName>
        <fullName evidence="1">Uncharacterized protein</fullName>
    </submittedName>
</protein>
<accession>A0A386RC70</accession>